<dbReference type="EMBL" id="JACEIK010011507">
    <property type="protein sequence ID" value="MCE3215726.1"/>
    <property type="molecule type" value="Genomic_DNA"/>
</dbReference>
<keyword evidence="1" id="KW-0812">Transmembrane</keyword>
<gene>
    <name evidence="2" type="ORF">HAX54_003294</name>
</gene>
<organism evidence="2 3">
    <name type="scientific">Datura stramonium</name>
    <name type="common">Jimsonweed</name>
    <name type="synonym">Common thornapple</name>
    <dbReference type="NCBI Taxonomy" id="4076"/>
    <lineage>
        <taxon>Eukaryota</taxon>
        <taxon>Viridiplantae</taxon>
        <taxon>Streptophyta</taxon>
        <taxon>Embryophyta</taxon>
        <taxon>Tracheophyta</taxon>
        <taxon>Spermatophyta</taxon>
        <taxon>Magnoliopsida</taxon>
        <taxon>eudicotyledons</taxon>
        <taxon>Gunneridae</taxon>
        <taxon>Pentapetalae</taxon>
        <taxon>asterids</taxon>
        <taxon>lamiids</taxon>
        <taxon>Solanales</taxon>
        <taxon>Solanaceae</taxon>
        <taxon>Solanoideae</taxon>
        <taxon>Datureae</taxon>
        <taxon>Datura</taxon>
    </lineage>
</organism>
<evidence type="ECO:0000313" key="3">
    <source>
        <dbReference type="Proteomes" id="UP000823775"/>
    </source>
</evidence>
<dbReference type="Proteomes" id="UP000823775">
    <property type="component" value="Unassembled WGS sequence"/>
</dbReference>
<feature type="transmembrane region" description="Helical" evidence="1">
    <location>
        <begin position="21"/>
        <end position="38"/>
    </location>
</feature>
<evidence type="ECO:0000313" key="2">
    <source>
        <dbReference type="EMBL" id="MCE3215726.1"/>
    </source>
</evidence>
<keyword evidence="1" id="KW-1133">Transmembrane helix</keyword>
<keyword evidence="1" id="KW-0472">Membrane</keyword>
<proteinExistence type="predicted"/>
<keyword evidence="3" id="KW-1185">Reference proteome</keyword>
<name>A0ABS8WV45_DATST</name>
<protein>
    <submittedName>
        <fullName evidence="2">Uncharacterized protein</fullName>
    </submittedName>
</protein>
<evidence type="ECO:0000256" key="1">
    <source>
        <dbReference type="SAM" id="Phobius"/>
    </source>
</evidence>
<sequence>YATTTSSSAACMSRSRRRADWLGFLHRDVLFFLVTIPFDVSPSYEYWSLTAIIISLP</sequence>
<accession>A0ABS8WV45</accession>
<feature type="non-terminal residue" evidence="2">
    <location>
        <position position="1"/>
    </location>
</feature>
<reference evidence="2 3" key="1">
    <citation type="journal article" date="2021" name="BMC Genomics">
        <title>Datura genome reveals duplications of psychoactive alkaloid biosynthetic genes and high mutation rate following tissue culture.</title>
        <authorList>
            <person name="Rajewski A."/>
            <person name="Carter-House D."/>
            <person name="Stajich J."/>
            <person name="Litt A."/>
        </authorList>
    </citation>
    <scope>NUCLEOTIDE SEQUENCE [LARGE SCALE GENOMIC DNA]</scope>
    <source>
        <strain evidence="2">AR-01</strain>
    </source>
</reference>
<comment type="caution">
    <text evidence="2">The sequence shown here is derived from an EMBL/GenBank/DDBJ whole genome shotgun (WGS) entry which is preliminary data.</text>
</comment>